<sequence>MRALCFLTLAGFAALMGGCAEAPWNDPERLVAPAAGAAGSALVLSSSSMNVNGSSSSSAAGGANSVTPTPVSHAALLRQLGGAALIAYALYDPFDPNWRIEVEESPANATARIRMNMRTLTTGGQGEAYTVFRRAAKEIALRRGAQGFEILEYEEGVHSTRPLAQRYAVGDVRLVGLPPAEGR</sequence>
<reference evidence="3" key="1">
    <citation type="submission" date="2015-08" db="EMBL/GenBank/DDBJ databases">
        <authorList>
            <person name="Babu N.S."/>
            <person name="Beckwith C.J."/>
            <person name="Beseler K.G."/>
            <person name="Brison A."/>
            <person name="Carone J.V."/>
            <person name="Caskin T.P."/>
            <person name="Diamond M."/>
            <person name="Durham M.E."/>
            <person name="Foxe J.M."/>
            <person name="Go M."/>
            <person name="Henderson B.A."/>
            <person name="Jones I.B."/>
            <person name="McGettigan J.A."/>
            <person name="Micheletti S.J."/>
            <person name="Nasrallah M.E."/>
            <person name="Ortiz D."/>
            <person name="Piller C.R."/>
            <person name="Privatt S.R."/>
            <person name="Schneider S.L."/>
            <person name="Sharp S."/>
            <person name="Smith T.C."/>
            <person name="Stanton J.D."/>
            <person name="Ullery H.E."/>
            <person name="Wilson R.J."/>
            <person name="Serrano M.G."/>
            <person name="Buck G."/>
            <person name="Lee V."/>
            <person name="Wang Y."/>
            <person name="Carvalho R."/>
            <person name="Voegtly L."/>
            <person name="Shi R."/>
            <person name="Duckworth R."/>
            <person name="Johnson A."/>
            <person name="Loviza R."/>
            <person name="Walstead R."/>
            <person name="Shah Z."/>
            <person name="Kiflezghi M."/>
            <person name="Wade K."/>
            <person name="Ball S.L."/>
            <person name="Bradley K.W."/>
            <person name="Asai D.J."/>
            <person name="Bowman C.A."/>
            <person name="Russell D.A."/>
            <person name="Pope W.H."/>
            <person name="Jacobs-Sera D."/>
            <person name="Hendrix R.W."/>
            <person name="Hatfull G.F."/>
        </authorList>
    </citation>
    <scope>NUCLEOTIDE SEQUENCE [LARGE SCALE GENOMIC DNA]</scope>
    <source>
        <strain evidence="3">JCM 19170</strain>
    </source>
</reference>
<feature type="signal peptide" evidence="1">
    <location>
        <begin position="1"/>
        <end position="22"/>
    </location>
</feature>
<gene>
    <name evidence="2" type="ORF">Ga0061068_11166</name>
</gene>
<dbReference type="EMBL" id="CYHH01000011">
    <property type="protein sequence ID" value="CUB07773.1"/>
    <property type="molecule type" value="Genomic_DNA"/>
</dbReference>
<dbReference type="RefSeq" id="WP_141056522.1">
    <property type="nucleotide sequence ID" value="NZ_CYHH01000011.1"/>
</dbReference>
<proteinExistence type="predicted"/>
<organism evidence="2 3">
    <name type="scientific">Tepidiphilus thermophilus</name>
    <dbReference type="NCBI Taxonomy" id="876478"/>
    <lineage>
        <taxon>Bacteria</taxon>
        <taxon>Pseudomonadati</taxon>
        <taxon>Pseudomonadota</taxon>
        <taxon>Hydrogenophilia</taxon>
        <taxon>Hydrogenophilales</taxon>
        <taxon>Hydrogenophilaceae</taxon>
        <taxon>Tepidiphilus</taxon>
    </lineage>
</organism>
<evidence type="ECO:0000313" key="3">
    <source>
        <dbReference type="Proteomes" id="UP000182108"/>
    </source>
</evidence>
<evidence type="ECO:0000256" key="1">
    <source>
        <dbReference type="SAM" id="SignalP"/>
    </source>
</evidence>
<evidence type="ECO:0000313" key="2">
    <source>
        <dbReference type="EMBL" id="CUB07773.1"/>
    </source>
</evidence>
<feature type="chain" id="PRO_5005505888" description="Lipoprotein" evidence="1">
    <location>
        <begin position="23"/>
        <end position="183"/>
    </location>
</feature>
<dbReference type="Proteomes" id="UP000182108">
    <property type="component" value="Unassembled WGS sequence"/>
</dbReference>
<dbReference type="PROSITE" id="PS51257">
    <property type="entry name" value="PROKAR_LIPOPROTEIN"/>
    <property type="match status" value="1"/>
</dbReference>
<evidence type="ECO:0008006" key="4">
    <source>
        <dbReference type="Google" id="ProtNLM"/>
    </source>
</evidence>
<protein>
    <recommendedName>
        <fullName evidence="4">Lipoprotein</fullName>
    </recommendedName>
</protein>
<dbReference type="AlphaFoldDB" id="A0A0K6IXG0"/>
<keyword evidence="1" id="KW-0732">Signal</keyword>
<keyword evidence="3" id="KW-1185">Reference proteome</keyword>
<dbReference type="OrthoDB" id="5298805at2"/>
<name>A0A0K6IXG0_9PROT</name>
<accession>A0A0K6IXG0</accession>